<organism evidence="5 6">
    <name type="scientific">Limulus polyphemus</name>
    <name type="common">Atlantic horseshoe crab</name>
    <dbReference type="NCBI Taxonomy" id="6850"/>
    <lineage>
        <taxon>Eukaryota</taxon>
        <taxon>Metazoa</taxon>
        <taxon>Ecdysozoa</taxon>
        <taxon>Arthropoda</taxon>
        <taxon>Chelicerata</taxon>
        <taxon>Merostomata</taxon>
        <taxon>Xiphosura</taxon>
        <taxon>Limulidae</taxon>
        <taxon>Limulus</taxon>
    </lineage>
</organism>
<dbReference type="InterPro" id="IPR014729">
    <property type="entry name" value="Rossmann-like_a/b/a_fold"/>
</dbReference>
<feature type="coiled-coil region" evidence="4">
    <location>
        <begin position="366"/>
        <end position="426"/>
    </location>
</feature>
<keyword evidence="1 3" id="KW-0963">Cytoplasm</keyword>
<dbReference type="PANTHER" id="PTHR20882">
    <property type="entry name" value="CYTOPLASMIC TRNA 2-THIOLATION PROTEIN 2"/>
    <property type="match status" value="1"/>
</dbReference>
<gene>
    <name evidence="6" type="primary">LOC106462611</name>
</gene>
<dbReference type="Pfam" id="PF10288">
    <property type="entry name" value="CTU2"/>
    <property type="match status" value="1"/>
</dbReference>
<keyword evidence="4" id="KW-0175">Coiled coil</keyword>
<protein>
    <recommendedName>
        <fullName evidence="3">Cytoplasmic tRNA 2-thiolation protein 2</fullName>
    </recommendedName>
</protein>
<evidence type="ECO:0000256" key="3">
    <source>
        <dbReference type="HAMAP-Rule" id="MF_03054"/>
    </source>
</evidence>
<dbReference type="RefSeq" id="XP_022245639.1">
    <property type="nucleotide sequence ID" value="XM_022389931.1"/>
</dbReference>
<proteinExistence type="inferred from homology"/>
<evidence type="ECO:0000313" key="5">
    <source>
        <dbReference type="Proteomes" id="UP000694941"/>
    </source>
</evidence>
<accession>A0ABM1SPT3</accession>
<dbReference type="SUPFAM" id="SSF52402">
    <property type="entry name" value="Adenine nucleotide alpha hydrolases-like"/>
    <property type="match status" value="1"/>
</dbReference>
<name>A0ABM1SPT3_LIMPO</name>
<dbReference type="HAMAP" id="MF_03054">
    <property type="entry name" value="CTU2"/>
    <property type="match status" value="1"/>
</dbReference>
<sequence length="608" mass="68214">MCSEQSNEDFLEKVDLPKKSLYGSSCKKCGAKSDVVLKMLDPFCKSCFLAYCTHKFRATLGKSRQIKFGEKILVGFSGSAASVALVHMLQEGLKEEAHKKFLFTPGFVYVDEGQTVGLTVSEREKNCEEIIHMMRSSGFQCYFTTLEMAFGGYSEDRDLPVLNVEEVKSSSYLNKGDSCDLQKTLSSLKSLTVKEEFLKYTRLQILTKIAKQLKFDKLFLGDTSTRLASAVLSGVAQGRGAQISSDMSFMDNRHKLPVLRPLRYVFLTECFLHAVLDSNMAVKETSMKSDKVEQGKFVETTKQTNNYEWREKHGVSLGSDSDDCILERPLGERIKLNKIHTKSNQDVTSENITGNICHRQSEIEGNEQFQADLKILEGRLSQKKDLLHKVSLKALPDGGAKIKNQIDELEKQISGLRLGVDSASKNMFFIDDTKKENQASIQRLTENFVVALQTDFPATVSTIFRTGSKLQSAVKKGSCEDICIFCKSPLDTQNPNPSSALEALNLSEKLSKNKSSFSSNKLEDDFKTKCNVPCPCSKKDEPCERTNTELLSDYLPEYLCYGCRLIIKDMSDVSLLPSHLLYEAQKAKHRAKMKEDIQGFLLEGNDDM</sequence>
<dbReference type="PANTHER" id="PTHR20882:SF14">
    <property type="entry name" value="CYTOPLASMIC TRNA 2-THIOLATION PROTEIN 2"/>
    <property type="match status" value="1"/>
</dbReference>
<dbReference type="Gene3D" id="3.40.50.620">
    <property type="entry name" value="HUPs"/>
    <property type="match status" value="1"/>
</dbReference>
<keyword evidence="5" id="KW-1185">Reference proteome</keyword>
<comment type="pathway">
    <text evidence="3">tRNA modification; 5-methoxycarbonylmethyl-2-thiouridine-tRNA biosynthesis.</text>
</comment>
<dbReference type="InterPro" id="IPR019407">
    <property type="entry name" value="CTU2"/>
</dbReference>
<evidence type="ECO:0000256" key="1">
    <source>
        <dbReference type="ARBA" id="ARBA00022490"/>
    </source>
</evidence>
<reference evidence="6" key="1">
    <citation type="submission" date="2025-08" db="UniProtKB">
        <authorList>
            <consortium name="RefSeq"/>
        </authorList>
    </citation>
    <scope>IDENTIFICATION</scope>
    <source>
        <tissue evidence="6">Muscle</tissue>
    </source>
</reference>
<evidence type="ECO:0000256" key="2">
    <source>
        <dbReference type="ARBA" id="ARBA00022694"/>
    </source>
</evidence>
<comment type="similarity">
    <text evidence="3">Belongs to the CTU2/NCS2 family.</text>
</comment>
<dbReference type="GeneID" id="106462611"/>
<comment type="function">
    <text evidence="3">Plays a central role in 2-thiolation of mcm(5)S(2)U at tRNA wobble positions of tRNA(Lys), tRNA(Glu) and tRNA(Gln). May act by forming a heterodimer with NCS6/CTU1 that ligates sulfur from thiocarboxylated URM1 onto the uridine of tRNAs at wobble position.</text>
</comment>
<comment type="subcellular location">
    <subcellularLocation>
        <location evidence="3">Cytoplasm</location>
    </subcellularLocation>
</comment>
<dbReference type="Proteomes" id="UP000694941">
    <property type="component" value="Unplaced"/>
</dbReference>
<keyword evidence="2 3" id="KW-0819">tRNA processing</keyword>
<evidence type="ECO:0000313" key="6">
    <source>
        <dbReference type="RefSeq" id="XP_022245639.1"/>
    </source>
</evidence>
<evidence type="ECO:0000256" key="4">
    <source>
        <dbReference type="SAM" id="Coils"/>
    </source>
</evidence>